<dbReference type="Gene3D" id="1.10.30.10">
    <property type="entry name" value="High mobility group box domain"/>
    <property type="match status" value="1"/>
</dbReference>
<dbReference type="Proteomes" id="UP000095282">
    <property type="component" value="Unplaced"/>
</dbReference>
<dbReference type="SUPFAM" id="SSF47095">
    <property type="entry name" value="HMG-box"/>
    <property type="match status" value="1"/>
</dbReference>
<organism evidence="2 3">
    <name type="scientific">Caenorhabditis tropicalis</name>
    <dbReference type="NCBI Taxonomy" id="1561998"/>
    <lineage>
        <taxon>Eukaryota</taxon>
        <taxon>Metazoa</taxon>
        <taxon>Ecdysozoa</taxon>
        <taxon>Nematoda</taxon>
        <taxon>Chromadorea</taxon>
        <taxon>Rhabditida</taxon>
        <taxon>Rhabditina</taxon>
        <taxon>Rhabditomorpha</taxon>
        <taxon>Rhabditoidea</taxon>
        <taxon>Rhabditidae</taxon>
        <taxon>Peloderinae</taxon>
        <taxon>Caenorhabditis</taxon>
    </lineage>
</organism>
<feature type="domain" description="HMG box" evidence="1">
    <location>
        <begin position="39"/>
        <end position="85"/>
    </location>
</feature>
<dbReference type="Pfam" id="PF00505">
    <property type="entry name" value="HMG_box"/>
    <property type="match status" value="1"/>
</dbReference>
<dbReference type="InterPro" id="IPR036910">
    <property type="entry name" value="HMG_box_dom_sf"/>
</dbReference>
<dbReference type="CDD" id="cd00084">
    <property type="entry name" value="HMG-box_SF"/>
    <property type="match status" value="1"/>
</dbReference>
<name>A0A1I7V0N2_9PELO</name>
<dbReference type="STRING" id="1561998.A0A1I7V0N2"/>
<accession>A0A1I7V0N2</accession>
<evidence type="ECO:0000313" key="2">
    <source>
        <dbReference type="Proteomes" id="UP000095282"/>
    </source>
</evidence>
<dbReference type="InterPro" id="IPR009071">
    <property type="entry name" value="HMG_box_dom"/>
</dbReference>
<proteinExistence type="predicted"/>
<reference evidence="3" key="1">
    <citation type="submission" date="2016-11" db="UniProtKB">
        <authorList>
            <consortium name="WormBaseParasite"/>
        </authorList>
    </citation>
    <scope>IDENTIFICATION</scope>
</reference>
<sequence length="156" mass="18311">MLQTFSRRLFATKVTTSHVTAVSSTSKFPVGMKISPYAMYIKENFKKENNMKNTDVVKDLSVKWKEMSIVDKKKYSDLSQSHNEKKMSDFLKLSSEEQLKLITLAKEKKMSELLDVILRNVGRRESRKVDQWFHLMLMHFLSKRNYQDPVSIGKKK</sequence>
<dbReference type="WBParaSite" id="Csp11.Scaffold630.g21223.t1">
    <property type="protein sequence ID" value="Csp11.Scaffold630.g21223.t1"/>
    <property type="gene ID" value="Csp11.Scaffold630.g21223"/>
</dbReference>
<keyword evidence="2" id="KW-1185">Reference proteome</keyword>
<protein>
    <submittedName>
        <fullName evidence="3">HMG box domain-containing protein</fullName>
    </submittedName>
</protein>
<evidence type="ECO:0000259" key="1">
    <source>
        <dbReference type="Pfam" id="PF00505"/>
    </source>
</evidence>
<dbReference type="AlphaFoldDB" id="A0A1I7V0N2"/>
<evidence type="ECO:0000313" key="3">
    <source>
        <dbReference type="WBParaSite" id="Csp11.Scaffold630.g21223.t1"/>
    </source>
</evidence>
<dbReference type="eggNOG" id="KOG0381">
    <property type="taxonomic scope" value="Eukaryota"/>
</dbReference>